<sequence length="271" mass="31399">MECKLVEFTYNDYKTIFSSALYGNIAFFKNESGSIHGVPGLEEPIKKIQHHVDSAKGIITKLEWQEFGRPRDYQLLVRFGPWMPFVRLWRVGDKVFKASASIKRDDLGSEIQVWLQQGPARTRLGTVCNCDPLDMKSDLVVSSLVFEFVPDNLVKCQVLFCVGHKVLATSDILSQEHVKSPLANQSSRKTRWKKAYSASELGEMHLEFGKKRKQRNIRQLARRFGRNESALRNWFKKMECMDNPNEYIAGLIKERGERQNYQHVMYKESTD</sequence>
<accession>A0A9P9ANY6</accession>
<dbReference type="Proteomes" id="UP000777438">
    <property type="component" value="Unassembled WGS sequence"/>
</dbReference>
<evidence type="ECO:0000313" key="1">
    <source>
        <dbReference type="EMBL" id="KAH6883854.1"/>
    </source>
</evidence>
<gene>
    <name evidence="1" type="ORF">B0T10DRAFT_463214</name>
</gene>
<dbReference type="EMBL" id="JAGPYM010000022">
    <property type="protein sequence ID" value="KAH6883854.1"/>
    <property type="molecule type" value="Genomic_DNA"/>
</dbReference>
<comment type="caution">
    <text evidence="1">The sequence shown here is derived from an EMBL/GenBank/DDBJ whole genome shotgun (WGS) entry which is preliminary data.</text>
</comment>
<name>A0A9P9ANY6_9HYPO</name>
<proteinExistence type="predicted"/>
<evidence type="ECO:0000313" key="2">
    <source>
        <dbReference type="Proteomes" id="UP000777438"/>
    </source>
</evidence>
<protein>
    <submittedName>
        <fullName evidence="1">Uncharacterized protein</fullName>
    </submittedName>
</protein>
<reference evidence="1 2" key="1">
    <citation type="journal article" date="2021" name="Nat. Commun.">
        <title>Genetic determinants of endophytism in the Arabidopsis root mycobiome.</title>
        <authorList>
            <person name="Mesny F."/>
            <person name="Miyauchi S."/>
            <person name="Thiergart T."/>
            <person name="Pickel B."/>
            <person name="Atanasova L."/>
            <person name="Karlsson M."/>
            <person name="Huettel B."/>
            <person name="Barry K.W."/>
            <person name="Haridas S."/>
            <person name="Chen C."/>
            <person name="Bauer D."/>
            <person name="Andreopoulos W."/>
            <person name="Pangilinan J."/>
            <person name="LaButti K."/>
            <person name="Riley R."/>
            <person name="Lipzen A."/>
            <person name="Clum A."/>
            <person name="Drula E."/>
            <person name="Henrissat B."/>
            <person name="Kohler A."/>
            <person name="Grigoriev I.V."/>
            <person name="Martin F.M."/>
            <person name="Hacquard S."/>
        </authorList>
    </citation>
    <scope>NUCLEOTIDE SEQUENCE [LARGE SCALE GENOMIC DNA]</scope>
    <source>
        <strain evidence="1 2">MPI-CAGE-CH-0241</strain>
    </source>
</reference>
<organism evidence="1 2">
    <name type="scientific">Thelonectria olida</name>
    <dbReference type="NCBI Taxonomy" id="1576542"/>
    <lineage>
        <taxon>Eukaryota</taxon>
        <taxon>Fungi</taxon>
        <taxon>Dikarya</taxon>
        <taxon>Ascomycota</taxon>
        <taxon>Pezizomycotina</taxon>
        <taxon>Sordariomycetes</taxon>
        <taxon>Hypocreomycetidae</taxon>
        <taxon>Hypocreales</taxon>
        <taxon>Nectriaceae</taxon>
        <taxon>Thelonectria</taxon>
    </lineage>
</organism>
<keyword evidence="2" id="KW-1185">Reference proteome</keyword>
<dbReference type="AlphaFoldDB" id="A0A9P9ANY6"/>